<organism evidence="1 2">
    <name type="scientific">Peribacillus loiseleuriae</name>
    <dbReference type="NCBI Taxonomy" id="1679170"/>
    <lineage>
        <taxon>Bacteria</taxon>
        <taxon>Bacillati</taxon>
        <taxon>Bacillota</taxon>
        <taxon>Bacilli</taxon>
        <taxon>Bacillales</taxon>
        <taxon>Bacillaceae</taxon>
        <taxon>Peribacillus</taxon>
    </lineage>
</organism>
<comment type="caution">
    <text evidence="1">The sequence shown here is derived from an EMBL/GenBank/DDBJ whole genome shotgun (WGS) entry which is preliminary data.</text>
</comment>
<evidence type="ECO:0000313" key="1">
    <source>
        <dbReference type="EMBL" id="KMY41479.1"/>
    </source>
</evidence>
<gene>
    <name evidence="1" type="ORF">AC625_24655</name>
</gene>
<dbReference type="PROSITE" id="PS51257">
    <property type="entry name" value="PROKAR_LIPOPROTEIN"/>
    <property type="match status" value="1"/>
</dbReference>
<accession>A0A0K9G449</accession>
<dbReference type="OrthoDB" id="2887316at2"/>
<dbReference type="RefSeq" id="WP_049684067.1">
    <property type="nucleotide sequence ID" value="NZ_LFZW01000003.1"/>
</dbReference>
<dbReference type="AlphaFoldDB" id="A0A0K9G449"/>
<sequence>MKKIFGIAFILLISLSGCNTEEDYIYWTEKTDNQIERLDGANINYEIREGEIWVREKDMDKVLACCT</sequence>
<reference evidence="2" key="1">
    <citation type="submission" date="2015-07" db="EMBL/GenBank/DDBJ databases">
        <title>Genome sequencing project for genomic taxonomy and phylogenomics of Bacillus-like bacteria.</title>
        <authorList>
            <person name="Liu B."/>
            <person name="Wang J."/>
            <person name="Zhu Y."/>
            <person name="Liu G."/>
            <person name="Chen Q."/>
            <person name="Chen Z."/>
            <person name="Lan J."/>
            <person name="Che J."/>
            <person name="Ge C."/>
            <person name="Shi H."/>
            <person name="Pan Z."/>
            <person name="Liu X."/>
        </authorList>
    </citation>
    <scope>NUCLEOTIDE SEQUENCE [LARGE SCALE GENOMIC DNA]</scope>
    <source>
        <strain evidence="2">FJAT-27997</strain>
    </source>
</reference>
<evidence type="ECO:0008006" key="3">
    <source>
        <dbReference type="Google" id="ProtNLM"/>
    </source>
</evidence>
<name>A0A0K9G449_9BACI</name>
<keyword evidence="2" id="KW-1185">Reference proteome</keyword>
<dbReference type="PATRIC" id="fig|1679170.3.peg.5542"/>
<dbReference type="Proteomes" id="UP000037146">
    <property type="component" value="Unassembled WGS sequence"/>
</dbReference>
<evidence type="ECO:0000313" key="2">
    <source>
        <dbReference type="Proteomes" id="UP000037146"/>
    </source>
</evidence>
<protein>
    <recommendedName>
        <fullName evidence="3">Lipoprotein</fullName>
    </recommendedName>
</protein>
<dbReference type="EMBL" id="LFZW01000003">
    <property type="protein sequence ID" value="KMY41479.1"/>
    <property type="molecule type" value="Genomic_DNA"/>
</dbReference>
<proteinExistence type="predicted"/>